<dbReference type="AlphaFoldDB" id="A0A6B8WL07"/>
<dbReference type="EMBL" id="CP046455">
    <property type="protein sequence ID" value="QGU07098.1"/>
    <property type="molecule type" value="Genomic_DNA"/>
</dbReference>
<dbReference type="Proteomes" id="UP000424462">
    <property type="component" value="Chromosome"/>
</dbReference>
<name>A0A6B8WL07_9CORY</name>
<feature type="region of interest" description="Disordered" evidence="1">
    <location>
        <begin position="134"/>
        <end position="155"/>
    </location>
</feature>
<protein>
    <recommendedName>
        <fullName evidence="5">DUF2550 domain-containing protein</fullName>
    </recommendedName>
</protein>
<dbReference type="InterPro" id="IPR019675">
    <property type="entry name" value="DUF2550"/>
</dbReference>
<evidence type="ECO:0000256" key="2">
    <source>
        <dbReference type="SAM" id="Phobius"/>
    </source>
</evidence>
<evidence type="ECO:0008006" key="5">
    <source>
        <dbReference type="Google" id="ProtNLM"/>
    </source>
</evidence>
<dbReference type="Pfam" id="PF10739">
    <property type="entry name" value="DUF2550"/>
    <property type="match status" value="1"/>
</dbReference>
<evidence type="ECO:0000313" key="3">
    <source>
        <dbReference type="EMBL" id="QGU07098.1"/>
    </source>
</evidence>
<keyword evidence="2" id="KW-0472">Membrane</keyword>
<evidence type="ECO:0000256" key="1">
    <source>
        <dbReference type="SAM" id="MobiDB-lite"/>
    </source>
</evidence>
<evidence type="ECO:0000313" key="4">
    <source>
        <dbReference type="Proteomes" id="UP000424462"/>
    </source>
</evidence>
<organism evidence="3 4">
    <name type="scientific">Corynebacterium occultum</name>
    <dbReference type="NCBI Taxonomy" id="2675219"/>
    <lineage>
        <taxon>Bacteria</taxon>
        <taxon>Bacillati</taxon>
        <taxon>Actinomycetota</taxon>
        <taxon>Actinomycetes</taxon>
        <taxon>Mycobacteriales</taxon>
        <taxon>Corynebacteriaceae</taxon>
        <taxon>Corynebacterium</taxon>
    </lineage>
</organism>
<keyword evidence="2" id="KW-1133">Transmembrane helix</keyword>
<keyword evidence="2" id="KW-0812">Transmembrane</keyword>
<dbReference type="KEGG" id="cok:COCCU_05770"/>
<feature type="compositionally biased region" description="Basic residues" evidence="1">
    <location>
        <begin position="146"/>
        <end position="155"/>
    </location>
</feature>
<accession>A0A6B8WL07</accession>
<proteinExistence type="predicted"/>
<dbReference type="RefSeq" id="WP_156230631.1">
    <property type="nucleotide sequence ID" value="NZ_CP046455.1"/>
</dbReference>
<gene>
    <name evidence="3" type="ORF">COCCU_05770</name>
</gene>
<reference evidence="3 4" key="1">
    <citation type="submission" date="2019-11" db="EMBL/GenBank/DDBJ databases">
        <title>Complete genome sequence of Corynebacterium kalinowskii 1959, a novel Corynebacterium species isolated from soil of a small paddock in Vilsendorf, Germany.</title>
        <authorList>
            <person name="Schaffert L."/>
            <person name="Ruwe M."/>
            <person name="Milse J."/>
            <person name="Hanuschka K."/>
            <person name="Ortseifen V."/>
            <person name="Droste J."/>
            <person name="Brandt D."/>
            <person name="Schlueter L."/>
            <person name="Kutter Y."/>
            <person name="Vinke S."/>
            <person name="Viehoefer P."/>
            <person name="Jacob L."/>
            <person name="Luebke N.-C."/>
            <person name="Schulte-Berndt E."/>
            <person name="Hain C."/>
            <person name="Linder M."/>
            <person name="Schmidt P."/>
            <person name="Wollenschlaeger L."/>
            <person name="Luttermann T."/>
            <person name="Thieme E."/>
            <person name="Hassa J."/>
            <person name="Haak M."/>
            <person name="Wittchen M."/>
            <person name="Mentz A."/>
            <person name="Persicke M."/>
            <person name="Busche T."/>
            <person name="Ruckert C."/>
        </authorList>
    </citation>
    <scope>NUCLEOTIDE SEQUENCE [LARGE SCALE GENOMIC DNA]</scope>
    <source>
        <strain evidence="3 4">2039</strain>
    </source>
</reference>
<sequence length="155" mass="17698">MDIIIWVLIMLAALILLLAAWRFFTQRARGTVVILRGLPHSGTHGWRHGSIRYNGEEVSYYKLRSLSPGADLILNRKVTELIGRRKPTPEELDFIPAHVHILEILSAEDRFEVGIGGPGEMALTAWIEAAPDRRRERSSHEELKRNITRRQSRGL</sequence>
<feature type="compositionally biased region" description="Basic and acidic residues" evidence="1">
    <location>
        <begin position="134"/>
        <end position="145"/>
    </location>
</feature>
<feature type="transmembrane region" description="Helical" evidence="2">
    <location>
        <begin position="6"/>
        <end position="24"/>
    </location>
</feature>
<keyword evidence="4" id="KW-1185">Reference proteome</keyword>